<dbReference type="RefSeq" id="WP_136377808.1">
    <property type="nucleotide sequence ID" value="NZ_SLUB01000001.1"/>
</dbReference>
<reference evidence="4 5" key="1">
    <citation type="journal article" date="2019" name="Indoor Air">
        <title>Impacts of indoor surface finishes on bacterial viability.</title>
        <authorList>
            <person name="Hu J."/>
            <person name="Maamar S.B."/>
            <person name="Glawe A.J."/>
            <person name="Gottel N."/>
            <person name="Gilbert J.A."/>
            <person name="Hartmann E.M."/>
        </authorList>
    </citation>
    <scope>NUCLEOTIDE SEQUENCE [LARGE SCALE GENOMIC DNA]</scope>
    <source>
        <strain evidence="4 5">AF060A6</strain>
    </source>
</reference>
<comment type="caution">
    <text evidence="4">The sequence shown here is derived from an EMBL/GenBank/DDBJ whole genome shotgun (WGS) entry which is preliminary data.</text>
</comment>
<dbReference type="SMART" id="SM00530">
    <property type="entry name" value="HTH_XRE"/>
    <property type="match status" value="1"/>
</dbReference>
<dbReference type="SUPFAM" id="SSF47406">
    <property type="entry name" value="SinR repressor dimerisation domain-like"/>
    <property type="match status" value="1"/>
</dbReference>
<dbReference type="Pfam" id="PF01381">
    <property type="entry name" value="HTH_3"/>
    <property type="match status" value="1"/>
</dbReference>
<dbReference type="GO" id="GO:0003700">
    <property type="term" value="F:DNA-binding transcription factor activity"/>
    <property type="evidence" value="ECO:0007669"/>
    <property type="project" value="TreeGrafter"/>
</dbReference>
<evidence type="ECO:0000313" key="5">
    <source>
        <dbReference type="Proteomes" id="UP000306477"/>
    </source>
</evidence>
<organism evidence="4 5">
    <name type="scientific">Bacillus timonensis</name>
    <dbReference type="NCBI Taxonomy" id="1033734"/>
    <lineage>
        <taxon>Bacteria</taxon>
        <taxon>Bacillati</taxon>
        <taxon>Bacillota</taxon>
        <taxon>Bacilli</taxon>
        <taxon>Bacillales</taxon>
        <taxon>Bacillaceae</taxon>
        <taxon>Bacillus</taxon>
    </lineage>
</organism>
<dbReference type="GO" id="GO:0003677">
    <property type="term" value="F:DNA binding"/>
    <property type="evidence" value="ECO:0007669"/>
    <property type="project" value="UniProtKB-KW"/>
</dbReference>
<dbReference type="PANTHER" id="PTHR46797">
    <property type="entry name" value="HTH-TYPE TRANSCRIPTIONAL REGULATOR"/>
    <property type="match status" value="1"/>
</dbReference>
<dbReference type="CDD" id="cd00093">
    <property type="entry name" value="HTH_XRE"/>
    <property type="match status" value="1"/>
</dbReference>
<dbReference type="Proteomes" id="UP000306477">
    <property type="component" value="Unassembled WGS sequence"/>
</dbReference>
<proteinExistence type="predicted"/>
<keyword evidence="5" id="KW-1185">Reference proteome</keyword>
<dbReference type="OrthoDB" id="1859224at2"/>
<evidence type="ECO:0000256" key="1">
    <source>
        <dbReference type="ARBA" id="ARBA00023125"/>
    </source>
</evidence>
<dbReference type="InterPro" id="IPR010981">
    <property type="entry name" value="SinR/SinI_dimer_dom"/>
</dbReference>
<name>A0A4V3V8J1_9BACI</name>
<dbReference type="PROSITE" id="PS51500">
    <property type="entry name" value="SIN"/>
    <property type="match status" value="1"/>
</dbReference>
<dbReference type="EMBL" id="SLUB01000001">
    <property type="protein sequence ID" value="THE15493.1"/>
    <property type="molecule type" value="Genomic_DNA"/>
</dbReference>
<dbReference type="PANTHER" id="PTHR46797:SF13">
    <property type="entry name" value="HTH-TYPE TRANSCRIPTIONAL REGULATOR SINR"/>
    <property type="match status" value="1"/>
</dbReference>
<evidence type="ECO:0000259" key="3">
    <source>
        <dbReference type="PROSITE" id="PS51500"/>
    </source>
</evidence>
<dbReference type="InterPro" id="IPR010982">
    <property type="entry name" value="Lambda_DNA-bd_dom_sf"/>
</dbReference>
<dbReference type="GO" id="GO:0046983">
    <property type="term" value="F:protein dimerization activity"/>
    <property type="evidence" value="ECO:0007669"/>
    <property type="project" value="InterPro"/>
</dbReference>
<dbReference type="InterPro" id="IPR050807">
    <property type="entry name" value="TransReg_Diox_bact_type"/>
</dbReference>
<protein>
    <submittedName>
        <fullName evidence="4">Helix-turn-helix domain-containing protein</fullName>
    </submittedName>
</protein>
<evidence type="ECO:0000313" key="4">
    <source>
        <dbReference type="EMBL" id="THE15493.1"/>
    </source>
</evidence>
<gene>
    <name evidence="4" type="ORF">E1I69_01160</name>
</gene>
<dbReference type="GO" id="GO:0005829">
    <property type="term" value="C:cytosol"/>
    <property type="evidence" value="ECO:0007669"/>
    <property type="project" value="TreeGrafter"/>
</dbReference>
<evidence type="ECO:0000259" key="2">
    <source>
        <dbReference type="PROSITE" id="PS50943"/>
    </source>
</evidence>
<feature type="domain" description="Sin" evidence="3">
    <location>
        <begin position="66"/>
        <end position="104"/>
    </location>
</feature>
<sequence length="127" mass="14892">MIGSRIKELRKQKRLTITELAKRAGVSKSYLSYIERDVQKNPSLQFLTKISKPLDTSIEYLLGEEKTDIITNEILDKEWTKLLMNAIDDGLSKEDFQEFQNFIKFRNWKNDHIKNEGGNNIDNVTKR</sequence>
<dbReference type="SUPFAM" id="SSF47413">
    <property type="entry name" value="lambda repressor-like DNA-binding domains"/>
    <property type="match status" value="1"/>
</dbReference>
<dbReference type="AlphaFoldDB" id="A0A4V3V8J1"/>
<accession>A0A4V3V8J1</accession>
<dbReference type="Pfam" id="PF08671">
    <property type="entry name" value="SinI"/>
    <property type="match status" value="1"/>
</dbReference>
<dbReference type="Gene3D" id="1.10.260.40">
    <property type="entry name" value="lambda repressor-like DNA-binding domains"/>
    <property type="match status" value="1"/>
</dbReference>
<dbReference type="InterPro" id="IPR036281">
    <property type="entry name" value="SinR/SinI_dimer_dom_sf"/>
</dbReference>
<dbReference type="PROSITE" id="PS50943">
    <property type="entry name" value="HTH_CROC1"/>
    <property type="match status" value="1"/>
</dbReference>
<feature type="domain" description="HTH cro/C1-type" evidence="2">
    <location>
        <begin position="6"/>
        <end position="61"/>
    </location>
</feature>
<dbReference type="InterPro" id="IPR001387">
    <property type="entry name" value="Cro/C1-type_HTH"/>
</dbReference>
<keyword evidence="1" id="KW-0238">DNA-binding</keyword>